<evidence type="ECO:0000313" key="2">
    <source>
        <dbReference type="Proteomes" id="UP001215598"/>
    </source>
</evidence>
<comment type="caution">
    <text evidence="1">The sequence shown here is derived from an EMBL/GenBank/DDBJ whole genome shotgun (WGS) entry which is preliminary data.</text>
</comment>
<proteinExistence type="predicted"/>
<sequence>MQHRLCALFDLIRAVDLNTDINQLDYLYLVQINYIHNEQILLAFKDTTPCTLEDMTFNITRQLAARAGREAAIYATFKFFPLPLPPTNRRRLRGPVNVTCEGWFPAEEDEFDDLPQLVPNFHYYTP</sequence>
<reference evidence="1" key="1">
    <citation type="submission" date="2023-03" db="EMBL/GenBank/DDBJ databases">
        <title>Massive genome expansion in bonnet fungi (Mycena s.s.) driven by repeated elements and novel gene families across ecological guilds.</title>
        <authorList>
            <consortium name="Lawrence Berkeley National Laboratory"/>
            <person name="Harder C.B."/>
            <person name="Miyauchi S."/>
            <person name="Viragh M."/>
            <person name="Kuo A."/>
            <person name="Thoen E."/>
            <person name="Andreopoulos B."/>
            <person name="Lu D."/>
            <person name="Skrede I."/>
            <person name="Drula E."/>
            <person name="Henrissat B."/>
            <person name="Morin E."/>
            <person name="Kohler A."/>
            <person name="Barry K."/>
            <person name="LaButti K."/>
            <person name="Morin E."/>
            <person name="Salamov A."/>
            <person name="Lipzen A."/>
            <person name="Mereny Z."/>
            <person name="Hegedus B."/>
            <person name="Baldrian P."/>
            <person name="Stursova M."/>
            <person name="Weitz H."/>
            <person name="Taylor A."/>
            <person name="Grigoriev I.V."/>
            <person name="Nagy L.G."/>
            <person name="Martin F."/>
            <person name="Kauserud H."/>
        </authorList>
    </citation>
    <scope>NUCLEOTIDE SEQUENCE</scope>
    <source>
        <strain evidence="1">CBHHK182m</strain>
    </source>
</reference>
<evidence type="ECO:0000313" key="1">
    <source>
        <dbReference type="EMBL" id="KAJ7748914.1"/>
    </source>
</evidence>
<protein>
    <submittedName>
        <fullName evidence="1">Uncharacterized protein</fullName>
    </submittedName>
</protein>
<keyword evidence="2" id="KW-1185">Reference proteome</keyword>
<dbReference type="EMBL" id="JARKIB010000071">
    <property type="protein sequence ID" value="KAJ7748914.1"/>
    <property type="molecule type" value="Genomic_DNA"/>
</dbReference>
<name>A0AAD7N6L7_9AGAR</name>
<organism evidence="1 2">
    <name type="scientific">Mycena metata</name>
    <dbReference type="NCBI Taxonomy" id="1033252"/>
    <lineage>
        <taxon>Eukaryota</taxon>
        <taxon>Fungi</taxon>
        <taxon>Dikarya</taxon>
        <taxon>Basidiomycota</taxon>
        <taxon>Agaricomycotina</taxon>
        <taxon>Agaricomycetes</taxon>
        <taxon>Agaricomycetidae</taxon>
        <taxon>Agaricales</taxon>
        <taxon>Marasmiineae</taxon>
        <taxon>Mycenaceae</taxon>
        <taxon>Mycena</taxon>
    </lineage>
</organism>
<accession>A0AAD7N6L7</accession>
<gene>
    <name evidence="1" type="ORF">B0H16DRAFT_1461419</name>
</gene>
<dbReference type="AlphaFoldDB" id="A0AAD7N6L7"/>
<dbReference type="Proteomes" id="UP001215598">
    <property type="component" value="Unassembled WGS sequence"/>
</dbReference>